<feature type="compositionally biased region" description="Polar residues" evidence="1">
    <location>
        <begin position="841"/>
        <end position="859"/>
    </location>
</feature>
<evidence type="ECO:0000259" key="2">
    <source>
        <dbReference type="PROSITE" id="PS51140"/>
    </source>
</evidence>
<dbReference type="EMBL" id="JAAAHW010003376">
    <property type="protein sequence ID" value="KAF9984552.1"/>
    <property type="molecule type" value="Genomic_DNA"/>
</dbReference>
<sequence length="893" mass="98717">MLSTIDILPFVTPLADPTLTELDFSIAVNDWNEQLSRVLKLNNKAFWTELLQSPSLGRFLNSFLGECASFRGNRGDHWIVELNDVVRRVLMIYRRLSETMAGPEATSVSSEFLADQDSMDPGSAILDQGLVSTSVLMDLAGIYGSADPEGISRIIGAILQNTPSLVGDFRTSTNTVVQIIHRVQKRFEKGVSGGAGKGKGKGKGVSHEVVSESNASDLDHGRLAEVMQYTNALSDIAYAINAVSAVSSTLATELDEHPTFLECLLGCYNYTLPILTKILAETQAIDDINPRSVLTFLRVKMLSIVNNILDGIYRHYMISTSDGPLDTGSTAEAGESAAATLMDRLCEVIVALYEQSPLQDHMVPMLDAPMILDLEIQFCIAEKLSNINIESFNGENDRLNHWVVVLNDLRRLNPATQSFVNEHNMRKSEKMAREMSSLYINQDHGRSSSTVISDGNVPRTSTAAVSADQEGDYVKRTMLISQLQDLFPDLGDGFLEACLINFRDDVELVTMRLLEEDLPSNLMAMDRSTARSISQRKEPSPTSMALVKASSPAETEQDLLSSRRNIFDGDEFDVFSGKVVDRSKVSRGKRGPKDAEIVLNDKTFVTQHKSSILQAVDLMYDDEYDDTYDSMGVNSIGTDFRSVEEVESFNSSGVKNAAGPMSATMDPSIEHEEALINMFMIDKNLFKRSAETRRSKKRQGLRNLTKMSDEQLEGWAVMFDRNPRKAEIAQKYEFRGVQTEIEGTEPIDKRRGGKLPFVDRRVPITSTGAGGQGKKPYQQQKSQPPKDHSQQAKASKPSSQPTSQPSAQLSSQPSAQLSSQPSAQLSSQPSAQLSSQPFAEEQTTSQQTAKTSMDSSANHRPTRERSNNERQKASKANHNRRNQHAKKMTGMHP</sequence>
<dbReference type="SUPFAM" id="SSF46934">
    <property type="entry name" value="UBA-like"/>
    <property type="match status" value="1"/>
</dbReference>
<dbReference type="PROSITE" id="PS51140">
    <property type="entry name" value="CUE"/>
    <property type="match status" value="1"/>
</dbReference>
<dbReference type="Gene3D" id="1.10.8.10">
    <property type="entry name" value="DNA helicase RuvA subunit, C-terminal domain"/>
    <property type="match status" value="1"/>
</dbReference>
<feature type="compositionally biased region" description="Polar residues" evidence="1">
    <location>
        <begin position="447"/>
        <end position="464"/>
    </location>
</feature>
<dbReference type="InterPro" id="IPR052586">
    <property type="entry name" value="ASCC2"/>
</dbReference>
<feature type="region of interest" description="Disordered" evidence="1">
    <location>
        <begin position="444"/>
        <end position="464"/>
    </location>
</feature>
<evidence type="ECO:0000256" key="1">
    <source>
        <dbReference type="SAM" id="MobiDB-lite"/>
    </source>
</evidence>
<evidence type="ECO:0000313" key="4">
    <source>
        <dbReference type="Proteomes" id="UP000749646"/>
    </source>
</evidence>
<comment type="caution">
    <text evidence="3">The sequence shown here is derived from an EMBL/GenBank/DDBJ whole genome shotgun (WGS) entry which is preliminary data.</text>
</comment>
<dbReference type="PANTHER" id="PTHR21494:SF0">
    <property type="entry name" value="ACTIVATING SIGNAL COINTEGRATOR 1 COMPLEX SUBUNIT 2"/>
    <property type="match status" value="1"/>
</dbReference>
<gene>
    <name evidence="3" type="ORF">BGZ65_000160</name>
</gene>
<evidence type="ECO:0000313" key="3">
    <source>
        <dbReference type="EMBL" id="KAF9984552.1"/>
    </source>
</evidence>
<accession>A0A9P6MAA6</accession>
<dbReference type="InterPro" id="IPR003892">
    <property type="entry name" value="CUE"/>
</dbReference>
<dbReference type="PANTHER" id="PTHR21494">
    <property type="entry name" value="ACTIVATING SIGNAL COINTEGRATOR 1 COMPLEX SUBUNIT 2 ASC-1 COMPLEX SUBUNIT P100"/>
    <property type="match status" value="1"/>
</dbReference>
<feature type="compositionally biased region" description="Low complexity" evidence="1">
    <location>
        <begin position="791"/>
        <end position="837"/>
    </location>
</feature>
<proteinExistence type="predicted"/>
<dbReference type="Proteomes" id="UP000749646">
    <property type="component" value="Unassembled WGS sequence"/>
</dbReference>
<organism evidence="3 4">
    <name type="scientific">Modicella reniformis</name>
    <dbReference type="NCBI Taxonomy" id="1440133"/>
    <lineage>
        <taxon>Eukaryota</taxon>
        <taxon>Fungi</taxon>
        <taxon>Fungi incertae sedis</taxon>
        <taxon>Mucoromycota</taxon>
        <taxon>Mortierellomycotina</taxon>
        <taxon>Mortierellomycetes</taxon>
        <taxon>Mortierellales</taxon>
        <taxon>Mortierellaceae</taxon>
        <taxon>Modicella</taxon>
    </lineage>
</organism>
<reference evidence="3" key="1">
    <citation type="journal article" date="2020" name="Fungal Divers.">
        <title>Resolving the Mortierellaceae phylogeny through synthesis of multi-gene phylogenetics and phylogenomics.</title>
        <authorList>
            <person name="Vandepol N."/>
            <person name="Liber J."/>
            <person name="Desiro A."/>
            <person name="Na H."/>
            <person name="Kennedy M."/>
            <person name="Barry K."/>
            <person name="Grigoriev I.V."/>
            <person name="Miller A.N."/>
            <person name="O'Donnell K."/>
            <person name="Stajich J.E."/>
            <person name="Bonito G."/>
        </authorList>
    </citation>
    <scope>NUCLEOTIDE SEQUENCE</scope>
    <source>
        <strain evidence="3">MES-2147</strain>
    </source>
</reference>
<feature type="region of interest" description="Disordered" evidence="1">
    <location>
        <begin position="743"/>
        <end position="893"/>
    </location>
</feature>
<dbReference type="SMART" id="SM00546">
    <property type="entry name" value="CUE"/>
    <property type="match status" value="1"/>
</dbReference>
<name>A0A9P6MAA6_9FUNG</name>
<feature type="compositionally biased region" description="Low complexity" evidence="1">
    <location>
        <begin position="774"/>
        <end position="783"/>
    </location>
</feature>
<feature type="compositionally biased region" description="Basic and acidic residues" evidence="1">
    <location>
        <begin position="861"/>
        <end position="872"/>
    </location>
</feature>
<dbReference type="Pfam" id="PF02845">
    <property type="entry name" value="CUE"/>
    <property type="match status" value="1"/>
</dbReference>
<dbReference type="InterPro" id="IPR041800">
    <property type="entry name" value="ASCC2_CUE"/>
</dbReference>
<keyword evidence="4" id="KW-1185">Reference proteome</keyword>
<dbReference type="GO" id="GO:0043130">
    <property type="term" value="F:ubiquitin binding"/>
    <property type="evidence" value="ECO:0007669"/>
    <property type="project" value="InterPro"/>
</dbReference>
<protein>
    <recommendedName>
        <fullName evidence="2">CUE domain-containing protein</fullName>
    </recommendedName>
</protein>
<feature type="compositionally biased region" description="Basic residues" evidence="1">
    <location>
        <begin position="873"/>
        <end position="893"/>
    </location>
</feature>
<dbReference type="CDD" id="cd14364">
    <property type="entry name" value="CUE_ASCC2"/>
    <property type="match status" value="1"/>
</dbReference>
<dbReference type="InterPro" id="IPR009060">
    <property type="entry name" value="UBA-like_sf"/>
</dbReference>
<dbReference type="AlphaFoldDB" id="A0A9P6MAA6"/>
<feature type="domain" description="CUE" evidence="2">
    <location>
        <begin position="475"/>
        <end position="518"/>
    </location>
</feature>
<dbReference type="OrthoDB" id="5577209at2759"/>